<organism evidence="1">
    <name type="scientific">Orthopoxvirus akhmetapox</name>
    <dbReference type="NCBI Taxonomy" id="2200830"/>
    <lineage>
        <taxon>Viruses</taxon>
        <taxon>Varidnaviria</taxon>
        <taxon>Bamfordvirae</taxon>
        <taxon>Nucleocytoviricota</taxon>
        <taxon>Pokkesviricetes</taxon>
        <taxon>Chitovirales</taxon>
        <taxon>Poxviridae</taxon>
        <taxon>Chordopoxvirinae</taxon>
        <taxon>Orthopoxvirus</taxon>
    </lineage>
</organism>
<dbReference type="InterPro" id="IPR043018">
    <property type="entry name" value="Poxvirus_sf"/>
</dbReference>
<dbReference type="InterPro" id="IPR022819">
    <property type="entry name" value="Poxvirus_Bcl-2-like"/>
</dbReference>
<name>A0A346FSK7_9POXV</name>
<dbReference type="Pfam" id="PF06227">
    <property type="entry name" value="Poxv_Bcl-2-like"/>
    <property type="match status" value="1"/>
</dbReference>
<reference evidence="1" key="2">
    <citation type="submission" date="2018-07" db="EMBL/GenBank/DDBJ databases">
        <authorList>
            <person name="Gao J."/>
            <person name="Li Y."/>
            <person name="Wang H."/>
        </authorList>
    </citation>
    <scope>NUCLEOTIDE SEQUENCE</scope>
    <source>
        <strain evidence="1">Vani_2010</strain>
    </source>
</reference>
<proteinExistence type="predicted"/>
<dbReference type="Proteomes" id="UP000317500">
    <property type="component" value="Segment"/>
</dbReference>
<reference evidence="1" key="1">
    <citation type="journal article" date="2018" name="Viruses">
        <title>Genome Sequences of Akhmeta Virus, an Early Divergent Old World Orthopoxvirus.</title>
        <authorList>
            <person name="Gao J"/>
            <person name="Gigante C"/>
            <person name="Khmaladze E"/>
            <person name="Liu P"/>
            <person name="Tang S"/>
            <person name="Wilkins K"/>
            <person name="Zhao K"/>
            <person name="Davidson W"/>
            <person name="Nakazawa Y"/>
            <person name="Maghlakelidze G"/>
            <person name="Geleishvili M"/>
            <person name="Kokhreidze M"/>
            <person name="Carroll DS"/>
            <person name="Emerson G Li.Y."/>
        </authorList>
    </citation>
    <scope>NUCLEOTIDE SEQUENCE [LARGE SCALE GENOMIC DNA]</scope>
    <source>
        <strain evidence="1">Vani_2010</strain>
    </source>
</reference>
<accession>A0A346FSK7</accession>
<evidence type="ECO:0008006" key="2">
    <source>
        <dbReference type="Google" id="ProtNLM"/>
    </source>
</evidence>
<protein>
    <recommendedName>
        <fullName evidence="2">Bcl-2-like protein</fullName>
    </recommendedName>
</protein>
<dbReference type="Gene3D" id="1.10.437.20">
    <property type="entry name" value="dsDNA poxvirus"/>
    <property type="match status" value="1"/>
</dbReference>
<gene>
    <name evidence="1" type="ORF">AKMV-Vani-026</name>
</gene>
<evidence type="ECO:0000313" key="1">
    <source>
        <dbReference type="EMBL" id="AXN75250.1"/>
    </source>
</evidence>
<sequence>MNSSNRADSFSLESDSIKDVIRDYICWLSMSDDTRPSIGNVFKAMETFKIDAIRYYNGDIYELAKAINVMSFDSFIRSLQNISSKKSTLTVYGTMGLLSIVVDINKGHDISNIKFAAGIIILMDYVFDDTDLNHLKVALYRRILRHYPINDTDDDDDDDDDDNVNVDR</sequence>
<dbReference type="EMBL" id="MH607143">
    <property type="protein sequence ID" value="AXN75250.1"/>
    <property type="molecule type" value="Genomic_DNA"/>
</dbReference>